<evidence type="ECO:0000313" key="3">
    <source>
        <dbReference type="Proteomes" id="UP000594638"/>
    </source>
</evidence>
<name>A0A8S0V4G2_OLEEU</name>
<feature type="compositionally biased region" description="Basic and acidic residues" evidence="1">
    <location>
        <begin position="124"/>
        <end position="141"/>
    </location>
</feature>
<feature type="compositionally biased region" description="Basic and acidic residues" evidence="1">
    <location>
        <begin position="35"/>
        <end position="46"/>
    </location>
</feature>
<dbReference type="Proteomes" id="UP000594638">
    <property type="component" value="Unassembled WGS sequence"/>
</dbReference>
<proteinExistence type="predicted"/>
<keyword evidence="3" id="KW-1185">Reference proteome</keyword>
<feature type="compositionally biased region" description="Basic and acidic residues" evidence="1">
    <location>
        <begin position="88"/>
        <end position="98"/>
    </location>
</feature>
<sequence>MNNVAESIDSSPAVLEDHVNIDETSESVRGLPIEAKNDEESNKDSEQQEINNVVVPFTNEQPRSLEKRQSEDINEMSSKRKKHHALRMRADNHPDVIRENAALAASRSSTRESINSSPAVMQEVKVDETSESVRDLPTETKVDEEDYEVNKVVVPFTFTAEQPSDERRGPEASQMSIRPFLKRPSEEVNEASSKRERRRASMMRAQNDPGAMYITDLSVVVPVELRQQIMKS</sequence>
<dbReference type="AlphaFoldDB" id="A0A8S0V4G2"/>
<dbReference type="Gramene" id="OE9A009713T1">
    <property type="protein sequence ID" value="OE9A009713C1"/>
    <property type="gene ID" value="OE9A009713"/>
</dbReference>
<organism evidence="2 3">
    <name type="scientific">Olea europaea subsp. europaea</name>
    <dbReference type="NCBI Taxonomy" id="158383"/>
    <lineage>
        <taxon>Eukaryota</taxon>
        <taxon>Viridiplantae</taxon>
        <taxon>Streptophyta</taxon>
        <taxon>Embryophyta</taxon>
        <taxon>Tracheophyta</taxon>
        <taxon>Spermatophyta</taxon>
        <taxon>Magnoliopsida</taxon>
        <taxon>eudicotyledons</taxon>
        <taxon>Gunneridae</taxon>
        <taxon>Pentapetalae</taxon>
        <taxon>asterids</taxon>
        <taxon>lamiids</taxon>
        <taxon>Lamiales</taxon>
        <taxon>Oleaceae</taxon>
        <taxon>Oleeae</taxon>
        <taxon>Olea</taxon>
    </lineage>
</organism>
<feature type="compositionally biased region" description="Low complexity" evidence="1">
    <location>
        <begin position="106"/>
        <end position="117"/>
    </location>
</feature>
<evidence type="ECO:0000256" key="1">
    <source>
        <dbReference type="SAM" id="MobiDB-lite"/>
    </source>
</evidence>
<feature type="compositionally biased region" description="Polar residues" evidence="1">
    <location>
        <begin position="1"/>
        <end position="10"/>
    </location>
</feature>
<accession>A0A8S0V4G2</accession>
<feature type="region of interest" description="Disordered" evidence="1">
    <location>
        <begin position="1"/>
        <end position="142"/>
    </location>
</feature>
<gene>
    <name evidence="2" type="ORF">OLEA9_A009713</name>
</gene>
<dbReference type="EMBL" id="CACTIH010009250">
    <property type="protein sequence ID" value="CAA3028343.1"/>
    <property type="molecule type" value="Genomic_DNA"/>
</dbReference>
<evidence type="ECO:0000313" key="2">
    <source>
        <dbReference type="EMBL" id="CAA3028343.1"/>
    </source>
</evidence>
<protein>
    <submittedName>
        <fullName evidence="2">Uncharacterized protein</fullName>
    </submittedName>
</protein>
<comment type="caution">
    <text evidence="2">The sequence shown here is derived from an EMBL/GenBank/DDBJ whole genome shotgun (WGS) entry which is preliminary data.</text>
</comment>
<feature type="region of interest" description="Disordered" evidence="1">
    <location>
        <begin position="159"/>
        <end position="207"/>
    </location>
</feature>
<reference evidence="2 3" key="1">
    <citation type="submission" date="2019-12" db="EMBL/GenBank/DDBJ databases">
        <authorList>
            <person name="Alioto T."/>
            <person name="Alioto T."/>
            <person name="Gomez Garrido J."/>
        </authorList>
    </citation>
    <scope>NUCLEOTIDE SEQUENCE [LARGE SCALE GENOMIC DNA]</scope>
</reference>